<accession>A0A1U7CJM3</accession>
<keyword evidence="2" id="KW-1133">Transmembrane helix</keyword>
<feature type="transmembrane region" description="Helical" evidence="2">
    <location>
        <begin position="143"/>
        <end position="162"/>
    </location>
</feature>
<evidence type="ECO:0000313" key="4">
    <source>
        <dbReference type="Proteomes" id="UP000186309"/>
    </source>
</evidence>
<keyword evidence="2" id="KW-0812">Transmembrane</keyword>
<organism evidence="3 4">
    <name type="scientific">Paludisphaera borealis</name>
    <dbReference type="NCBI Taxonomy" id="1387353"/>
    <lineage>
        <taxon>Bacteria</taxon>
        <taxon>Pseudomonadati</taxon>
        <taxon>Planctomycetota</taxon>
        <taxon>Planctomycetia</taxon>
        <taxon>Isosphaerales</taxon>
        <taxon>Isosphaeraceae</taxon>
        <taxon>Paludisphaera</taxon>
    </lineage>
</organism>
<feature type="transmembrane region" description="Helical" evidence="2">
    <location>
        <begin position="48"/>
        <end position="68"/>
    </location>
</feature>
<dbReference type="EMBL" id="CP019082">
    <property type="protein sequence ID" value="APW59134.1"/>
    <property type="molecule type" value="Genomic_DNA"/>
</dbReference>
<dbReference type="KEGG" id="pbor:BSF38_00548"/>
<feature type="transmembrane region" description="Helical" evidence="2">
    <location>
        <begin position="313"/>
        <end position="338"/>
    </location>
</feature>
<feature type="transmembrane region" description="Helical" evidence="2">
    <location>
        <begin position="193"/>
        <end position="215"/>
    </location>
</feature>
<reference evidence="4" key="1">
    <citation type="submission" date="2016-12" db="EMBL/GenBank/DDBJ databases">
        <title>Comparative genomics of four Isosphaeraceae planctomycetes: a common pool of plasmids and glycoside hydrolase genes.</title>
        <authorList>
            <person name="Ivanova A."/>
        </authorList>
    </citation>
    <scope>NUCLEOTIDE SEQUENCE [LARGE SCALE GENOMIC DNA]</scope>
    <source>
        <strain evidence="4">PX4</strain>
    </source>
</reference>
<feature type="transmembrane region" description="Helical" evidence="2">
    <location>
        <begin position="344"/>
        <end position="363"/>
    </location>
</feature>
<evidence type="ECO:0008006" key="5">
    <source>
        <dbReference type="Google" id="ProtNLM"/>
    </source>
</evidence>
<feature type="region of interest" description="Disordered" evidence="1">
    <location>
        <begin position="1"/>
        <end position="27"/>
    </location>
</feature>
<name>A0A1U7CJM3_9BACT</name>
<feature type="compositionally biased region" description="Pro residues" evidence="1">
    <location>
        <begin position="1"/>
        <end position="17"/>
    </location>
</feature>
<feature type="transmembrane region" description="Helical" evidence="2">
    <location>
        <begin position="227"/>
        <end position="257"/>
    </location>
</feature>
<feature type="transmembrane region" description="Helical" evidence="2">
    <location>
        <begin position="412"/>
        <end position="431"/>
    </location>
</feature>
<feature type="transmembrane region" description="Helical" evidence="2">
    <location>
        <begin position="269"/>
        <end position="292"/>
    </location>
</feature>
<keyword evidence="2" id="KW-0472">Membrane</keyword>
<feature type="transmembrane region" description="Helical" evidence="2">
    <location>
        <begin position="379"/>
        <end position="397"/>
    </location>
</feature>
<sequence>MIDPDPIPFADVPPPGATAPERPTPASAPIVVKRDEAERKSRRIGRGFAILLTIAACTLHGIAVWKGMGGAEGLSNAWPLWRDDHPLYYHSALVTRSFLAQSGTTAGYDPSFMSGYAKSVVFPASSTLPELVVWAFGGQRPELAYKLYVLISTALVPWLVAAACWIWRIRAGGVATAVLLFLAYLWTDFPINYASLGMVPYLLAIPLSLVATGAFGRFLDAGGSGRWLAASLLCAGAFLVHLTSAMIIAPAGAVAYIASWAGLKFTRHLGVWLLPLVVLATNAFWWLPGLWLSETKGASDFVFRHPEGALLRIVRIAIGESPIEVILVTLGLPGLVLLSRRHRGLGAALWGFCAAGFFWGYLASDIRSLDFLQPGRHTYAFYTALTVAVGAGFFPFLEKLRPTKFGPFRLDHWALAAAVLIGVRILVMPLVGSVQLRIGGAETFLMSKPSATLLWVVDGVKRHAKPGDRVLYEESGFDVQGIPDPYQHGRFSGLIPERVGVELIGGPYLHAALQTNFTQFGEGKLFGMVDWDRDFFVKYARLYRPSLMVCWTPRARRFCQSNPDLAKILEDDGTLLIARISGFEGDAVRGSARVAAAPGRLTVREMSPDLDGSVVLRYHSVPSLQAHPAVPVDATYEEGDPVPFIRLRPSPGVSEVELEMIPPVRIPWASGR</sequence>
<evidence type="ECO:0000256" key="2">
    <source>
        <dbReference type="SAM" id="Phobius"/>
    </source>
</evidence>
<keyword evidence="4" id="KW-1185">Reference proteome</keyword>
<dbReference type="Proteomes" id="UP000186309">
    <property type="component" value="Chromosome"/>
</dbReference>
<gene>
    <name evidence="3" type="ORF">BSF38_00548</name>
</gene>
<feature type="transmembrane region" description="Helical" evidence="2">
    <location>
        <begin position="169"/>
        <end position="187"/>
    </location>
</feature>
<protein>
    <recommendedName>
        <fullName evidence="5">Glycosyltransferase RgtA/B/C/D-like domain-containing protein</fullName>
    </recommendedName>
</protein>
<proteinExistence type="predicted"/>
<dbReference type="RefSeq" id="WP_210405672.1">
    <property type="nucleotide sequence ID" value="NZ_CP019082.1"/>
</dbReference>
<dbReference type="AlphaFoldDB" id="A0A1U7CJM3"/>
<evidence type="ECO:0000313" key="3">
    <source>
        <dbReference type="EMBL" id="APW59134.1"/>
    </source>
</evidence>
<feature type="transmembrane region" description="Helical" evidence="2">
    <location>
        <begin position="120"/>
        <end position="137"/>
    </location>
</feature>
<evidence type="ECO:0000256" key="1">
    <source>
        <dbReference type="SAM" id="MobiDB-lite"/>
    </source>
</evidence>